<proteinExistence type="predicted"/>
<evidence type="ECO:0000313" key="1">
    <source>
        <dbReference type="EMBL" id="TWI68576.1"/>
    </source>
</evidence>
<gene>
    <name evidence="1" type="ORF">LZ24_02549</name>
</gene>
<organism evidence="1 2">
    <name type="scientific">Desulfobotulus alkaliphilus</name>
    <dbReference type="NCBI Taxonomy" id="622671"/>
    <lineage>
        <taxon>Bacteria</taxon>
        <taxon>Pseudomonadati</taxon>
        <taxon>Thermodesulfobacteriota</taxon>
        <taxon>Desulfobacteria</taxon>
        <taxon>Desulfobacterales</taxon>
        <taxon>Desulfobacteraceae</taxon>
        <taxon>Desulfobotulus</taxon>
    </lineage>
</organism>
<protein>
    <submittedName>
        <fullName evidence="1">Uncharacterized protein</fullName>
    </submittedName>
</protein>
<keyword evidence="2" id="KW-1185">Reference proteome</keyword>
<dbReference type="AlphaFoldDB" id="A0A562RJK7"/>
<dbReference type="RefSeq" id="WP_144685646.1">
    <property type="nucleotide sequence ID" value="NZ_VLLC01000021.1"/>
</dbReference>
<comment type="caution">
    <text evidence="1">The sequence shown here is derived from an EMBL/GenBank/DDBJ whole genome shotgun (WGS) entry which is preliminary data.</text>
</comment>
<name>A0A562RJK7_9BACT</name>
<sequence length="97" mass="10676">MKTKDIAAKVSYLKRGFHSNGGNLHLRLLSPAPAYPVEEGVQREFSLSPCSGFFYGGHVQIGNPGNHVFGQALHTDYILCVVILDTWGSLETIWKTS</sequence>
<accession>A0A562RJK7</accession>
<evidence type="ECO:0000313" key="2">
    <source>
        <dbReference type="Proteomes" id="UP000318307"/>
    </source>
</evidence>
<dbReference type="Proteomes" id="UP000318307">
    <property type="component" value="Unassembled WGS sequence"/>
</dbReference>
<reference evidence="1 2" key="1">
    <citation type="submission" date="2019-07" db="EMBL/GenBank/DDBJ databases">
        <title>Genome sequencing of 100 strains of the haloalkaliphilic chemolithoautotrophic sulfur-oxidizing bacterium Thioalkalivibrio.</title>
        <authorList>
            <person name="Muyzer G."/>
        </authorList>
    </citation>
    <scope>NUCLEOTIDE SEQUENCE [LARGE SCALE GENOMIC DNA]</scope>
    <source>
        <strain evidence="1 2">ASO4-4</strain>
    </source>
</reference>
<dbReference type="EMBL" id="VLLC01000021">
    <property type="protein sequence ID" value="TWI68576.1"/>
    <property type="molecule type" value="Genomic_DNA"/>
</dbReference>